<dbReference type="AlphaFoldDB" id="A0A6S6THX5"/>
<protein>
    <submittedName>
        <fullName evidence="2">Uncharacterized protein</fullName>
    </submittedName>
</protein>
<keyword evidence="1" id="KW-0812">Transmembrane</keyword>
<sequence>MDEWEKLQLKLNGAYDMLHLDSLKTFEDDRKKLIGTSLESYYSDSIQEKIKEMKKELSSSGMQNLFDTHDNYLKYSQPILDAIKNDNLQSLQDKLEYSTYESYLKADVSPAMKALKYVEESIGALKNTSYLDVDKYASSLDSVLALNSIKKDNLLSQAKELTTSVKKIETDMFQDKMDMLNQRRVEIPKMIEPIKIPENPMIGQNKQIIELLDTQSEILVSIGKYISSQNEKLDTQNEIIKEEIKDNKSSARQAFWTAIGSIGVAVFATFLASWITYDVYTKTDNSDNKNQKILLEYMDKTSVKESSEKQVEILNAILKSMDKGNNSLKRKVEEL</sequence>
<accession>A0A6S6THX5</accession>
<feature type="transmembrane region" description="Helical" evidence="1">
    <location>
        <begin position="254"/>
        <end position="277"/>
    </location>
</feature>
<evidence type="ECO:0000256" key="1">
    <source>
        <dbReference type="SAM" id="Phobius"/>
    </source>
</evidence>
<gene>
    <name evidence="2" type="ORF">HELGO_WM52613</name>
</gene>
<name>A0A6S6THX5_9BACT</name>
<reference evidence="2" key="1">
    <citation type="submission" date="2020-01" db="EMBL/GenBank/DDBJ databases">
        <authorList>
            <person name="Meier V. D."/>
            <person name="Meier V D."/>
        </authorList>
    </citation>
    <scope>NUCLEOTIDE SEQUENCE</scope>
    <source>
        <strain evidence="2">HLG_WM_MAG_03</strain>
    </source>
</reference>
<keyword evidence="1" id="KW-0472">Membrane</keyword>
<proteinExistence type="predicted"/>
<organism evidence="2">
    <name type="scientific">uncultured Sulfurovum sp</name>
    <dbReference type="NCBI Taxonomy" id="269237"/>
    <lineage>
        <taxon>Bacteria</taxon>
        <taxon>Pseudomonadati</taxon>
        <taxon>Campylobacterota</taxon>
        <taxon>Epsilonproteobacteria</taxon>
        <taxon>Campylobacterales</taxon>
        <taxon>Sulfurovaceae</taxon>
        <taxon>Sulfurovum</taxon>
        <taxon>environmental samples</taxon>
    </lineage>
</organism>
<evidence type="ECO:0000313" key="2">
    <source>
        <dbReference type="EMBL" id="CAA6820482.1"/>
    </source>
</evidence>
<keyword evidence="1" id="KW-1133">Transmembrane helix</keyword>
<dbReference type="EMBL" id="CACVAR010000313">
    <property type="protein sequence ID" value="CAA6820482.1"/>
    <property type="molecule type" value="Genomic_DNA"/>
</dbReference>